<gene>
    <name evidence="1" type="ORF">DPEC_G00075870</name>
</gene>
<dbReference type="Proteomes" id="UP001157502">
    <property type="component" value="Chromosome 6"/>
</dbReference>
<protein>
    <submittedName>
        <fullName evidence="1">Uncharacterized protein</fullName>
    </submittedName>
</protein>
<evidence type="ECO:0000313" key="2">
    <source>
        <dbReference type="Proteomes" id="UP001157502"/>
    </source>
</evidence>
<organism evidence="1 2">
    <name type="scientific">Dallia pectoralis</name>
    <name type="common">Alaska blackfish</name>
    <dbReference type="NCBI Taxonomy" id="75939"/>
    <lineage>
        <taxon>Eukaryota</taxon>
        <taxon>Metazoa</taxon>
        <taxon>Chordata</taxon>
        <taxon>Craniata</taxon>
        <taxon>Vertebrata</taxon>
        <taxon>Euteleostomi</taxon>
        <taxon>Actinopterygii</taxon>
        <taxon>Neopterygii</taxon>
        <taxon>Teleostei</taxon>
        <taxon>Protacanthopterygii</taxon>
        <taxon>Esociformes</taxon>
        <taxon>Umbridae</taxon>
        <taxon>Dallia</taxon>
    </lineage>
</organism>
<proteinExistence type="predicted"/>
<name>A0ACC2H3A4_DALPE</name>
<sequence>MRTCCWQLCWEPERLGAQVKQLESTAGLCLFTLKSHTSETPVSATLSHLSTPTPPNNHYTLLDQTPVGGIKRRSDHSFLRPIAPEGLRGEGRPYITSVSNAEVCRFSSADPSACRARRGRPPQEVYDADRRSKASAGKSFRKLGP</sequence>
<reference evidence="1" key="1">
    <citation type="submission" date="2021-05" db="EMBL/GenBank/DDBJ databases">
        <authorList>
            <person name="Pan Q."/>
            <person name="Jouanno E."/>
            <person name="Zahm M."/>
            <person name="Klopp C."/>
            <person name="Cabau C."/>
            <person name="Louis A."/>
            <person name="Berthelot C."/>
            <person name="Parey E."/>
            <person name="Roest Crollius H."/>
            <person name="Montfort J."/>
            <person name="Robinson-Rechavi M."/>
            <person name="Bouchez O."/>
            <person name="Lampietro C."/>
            <person name="Lopez Roques C."/>
            <person name="Donnadieu C."/>
            <person name="Postlethwait J."/>
            <person name="Bobe J."/>
            <person name="Dillon D."/>
            <person name="Chandos A."/>
            <person name="von Hippel F."/>
            <person name="Guiguen Y."/>
        </authorList>
    </citation>
    <scope>NUCLEOTIDE SEQUENCE</scope>
    <source>
        <strain evidence="1">YG-Jan2019</strain>
    </source>
</reference>
<comment type="caution">
    <text evidence="1">The sequence shown here is derived from an EMBL/GenBank/DDBJ whole genome shotgun (WGS) entry which is preliminary data.</text>
</comment>
<accession>A0ACC2H3A4</accession>
<dbReference type="EMBL" id="CM055733">
    <property type="protein sequence ID" value="KAJ8010513.1"/>
    <property type="molecule type" value="Genomic_DNA"/>
</dbReference>
<keyword evidence="2" id="KW-1185">Reference proteome</keyword>
<evidence type="ECO:0000313" key="1">
    <source>
        <dbReference type="EMBL" id="KAJ8010513.1"/>
    </source>
</evidence>